<sequence>MSAVQNTGRGIWLMVLTTFIFAMQDGISRHLSGAYNVYMVVTVRYWFFALFTLTLALRSEGGLRRALATRQPVIHIIRALLLIGEIVILVQAFVLIGLIESHAVFAAYPLLVAALSGPVLGEKVGWRRWGAIGIGFAGIMIILEPGVGVFRPEAAIPLFCALLFALYSLLTRYAARQDPASVSFYWTGLIGALVMTPLGLWFWEPMAGIDWLWMGALCLSAATAHFLLIRAYEIAEASAIQPFAYLQLVWAAGLGILVFDDVLRPNVAMGAGVVVCAGLFTLWRARARQKAR</sequence>
<feature type="transmembrane region" description="Helical" evidence="1">
    <location>
        <begin position="209"/>
        <end position="228"/>
    </location>
</feature>
<dbReference type="AlphaFoldDB" id="A0A285RKY0"/>
<protein>
    <submittedName>
        <fullName evidence="3">S-adenosylmethionine uptake transporter</fullName>
    </submittedName>
</protein>
<reference evidence="4" key="1">
    <citation type="submission" date="2017-08" db="EMBL/GenBank/DDBJ databases">
        <authorList>
            <person name="Varghese N."/>
            <person name="Submissions S."/>
        </authorList>
    </citation>
    <scope>NUCLEOTIDE SEQUENCE [LARGE SCALE GENOMIC DNA]</scope>
    <source>
        <strain evidence="4">JA276</strain>
    </source>
</reference>
<dbReference type="RefSeq" id="WP_097068591.1">
    <property type="nucleotide sequence ID" value="NZ_OBMT01000001.1"/>
</dbReference>
<evidence type="ECO:0000313" key="4">
    <source>
        <dbReference type="Proteomes" id="UP000219111"/>
    </source>
</evidence>
<dbReference type="SUPFAM" id="SSF103481">
    <property type="entry name" value="Multidrug resistance efflux transporter EmrE"/>
    <property type="match status" value="2"/>
</dbReference>
<name>A0A285RKY0_9RHOB</name>
<accession>A0A285RKY0</accession>
<dbReference type="InterPro" id="IPR037185">
    <property type="entry name" value="EmrE-like"/>
</dbReference>
<dbReference type="GO" id="GO:0016020">
    <property type="term" value="C:membrane"/>
    <property type="evidence" value="ECO:0007669"/>
    <property type="project" value="InterPro"/>
</dbReference>
<feature type="transmembrane region" description="Helical" evidence="1">
    <location>
        <begin position="79"/>
        <end position="99"/>
    </location>
</feature>
<dbReference type="PANTHER" id="PTHR22911:SF103">
    <property type="entry name" value="BLR2811 PROTEIN"/>
    <property type="match status" value="1"/>
</dbReference>
<feature type="transmembrane region" description="Helical" evidence="1">
    <location>
        <begin position="37"/>
        <end position="58"/>
    </location>
</feature>
<feature type="transmembrane region" description="Helical" evidence="1">
    <location>
        <begin position="240"/>
        <end position="259"/>
    </location>
</feature>
<dbReference type="PANTHER" id="PTHR22911">
    <property type="entry name" value="ACYL-MALONYL CONDENSING ENZYME-RELATED"/>
    <property type="match status" value="1"/>
</dbReference>
<keyword evidence="1" id="KW-0472">Membrane</keyword>
<organism evidence="3 4">
    <name type="scientific">Rhodobacter maris</name>
    <dbReference type="NCBI Taxonomy" id="446682"/>
    <lineage>
        <taxon>Bacteria</taxon>
        <taxon>Pseudomonadati</taxon>
        <taxon>Pseudomonadota</taxon>
        <taxon>Alphaproteobacteria</taxon>
        <taxon>Rhodobacterales</taxon>
        <taxon>Rhodobacter group</taxon>
        <taxon>Rhodobacter</taxon>
    </lineage>
</organism>
<feature type="domain" description="EamA" evidence="2">
    <location>
        <begin position="9"/>
        <end position="143"/>
    </location>
</feature>
<feature type="transmembrane region" description="Helical" evidence="1">
    <location>
        <begin position="154"/>
        <end position="170"/>
    </location>
</feature>
<keyword evidence="1" id="KW-1133">Transmembrane helix</keyword>
<dbReference type="OrthoDB" id="9807937at2"/>
<feature type="domain" description="EamA" evidence="2">
    <location>
        <begin position="158"/>
        <end position="281"/>
    </location>
</feature>
<evidence type="ECO:0000313" key="3">
    <source>
        <dbReference type="EMBL" id="SOB94745.1"/>
    </source>
</evidence>
<dbReference type="EMBL" id="OBMT01000001">
    <property type="protein sequence ID" value="SOB94745.1"/>
    <property type="molecule type" value="Genomic_DNA"/>
</dbReference>
<evidence type="ECO:0000256" key="1">
    <source>
        <dbReference type="SAM" id="Phobius"/>
    </source>
</evidence>
<dbReference type="Proteomes" id="UP000219111">
    <property type="component" value="Unassembled WGS sequence"/>
</dbReference>
<feature type="transmembrane region" description="Helical" evidence="1">
    <location>
        <begin position="105"/>
        <end position="122"/>
    </location>
</feature>
<gene>
    <name evidence="3" type="ORF">SAMN05877831_101607</name>
</gene>
<evidence type="ECO:0000259" key="2">
    <source>
        <dbReference type="Pfam" id="PF00892"/>
    </source>
</evidence>
<feature type="transmembrane region" description="Helical" evidence="1">
    <location>
        <begin position="265"/>
        <end position="283"/>
    </location>
</feature>
<keyword evidence="1" id="KW-0812">Transmembrane</keyword>
<feature type="transmembrane region" description="Helical" evidence="1">
    <location>
        <begin position="129"/>
        <end position="148"/>
    </location>
</feature>
<proteinExistence type="predicted"/>
<feature type="transmembrane region" description="Helical" evidence="1">
    <location>
        <begin position="12"/>
        <end position="31"/>
    </location>
</feature>
<dbReference type="Pfam" id="PF00892">
    <property type="entry name" value="EamA"/>
    <property type="match status" value="2"/>
</dbReference>
<dbReference type="InterPro" id="IPR000620">
    <property type="entry name" value="EamA_dom"/>
</dbReference>
<feature type="transmembrane region" description="Helical" evidence="1">
    <location>
        <begin position="182"/>
        <end position="203"/>
    </location>
</feature>
<keyword evidence="4" id="KW-1185">Reference proteome</keyword>